<evidence type="ECO:0000256" key="1">
    <source>
        <dbReference type="SAM" id="MobiDB-lite"/>
    </source>
</evidence>
<keyword evidence="2" id="KW-1133">Transmembrane helix</keyword>
<protein>
    <submittedName>
        <fullName evidence="3">Uncharacterized protein</fullName>
    </submittedName>
</protein>
<reference evidence="3" key="1">
    <citation type="submission" date="2021-01" db="EMBL/GenBank/DDBJ databases">
        <authorList>
            <person name="Corre E."/>
            <person name="Pelletier E."/>
            <person name="Niang G."/>
            <person name="Scheremetjew M."/>
            <person name="Finn R."/>
            <person name="Kale V."/>
            <person name="Holt S."/>
            <person name="Cochrane G."/>
            <person name="Meng A."/>
            <person name="Brown T."/>
            <person name="Cohen L."/>
        </authorList>
    </citation>
    <scope>NUCLEOTIDE SEQUENCE</scope>
    <source>
        <strain evidence="3">CCMP644</strain>
    </source>
</reference>
<sequence>MSGARGTLLSITASIVVMTFVSLLVANKSTVPYSESVWRVSHSVSALNRTVNDGAVEGNAFVKSRQSHKTGEQKTVKDRQSSNNSSRRVTVANAQQEGPKWWSNIYSDGEGATITSVKLITPRNPHCFQRGSILGSRHTTTRSWSLCAWRNGDIHSNNRRCALVHLNATEKTISGDFLWERDESGKYEVHLTQFYNRHDDWDNMVNNLEYLGTPKCLRDLWNYTVTCKWAITVGSGESPPLIVGSTNPRIPHPESFVGIKNLVFIGDSTMKRLYDNWRFRCTSSQLDKVGKLHQDHLSHCGNLSMHYIASVELHRTDEAIANMTEDSASTMLIFNTGHNYVLRRPLTSQNGKDSLDVVVTRIKEALLRRQLKIAVYVASPPFFPEKHKQDFTCLRSPHIAERANEITLNKLCGTVACARFFYFRALAMSSDAIDFVHFAPDGNVVGYQTIIDEILVVADKWHWRGTRGLR</sequence>
<keyword evidence="2" id="KW-0472">Membrane</keyword>
<dbReference type="EMBL" id="HBFX01038825">
    <property type="protein sequence ID" value="CAD8972378.1"/>
    <property type="molecule type" value="Transcribed_RNA"/>
</dbReference>
<keyword evidence="2" id="KW-0812">Transmembrane</keyword>
<organism evidence="3">
    <name type="scientific">Hemiselmis andersenii</name>
    <name type="common">Cryptophyte alga</name>
    <dbReference type="NCBI Taxonomy" id="464988"/>
    <lineage>
        <taxon>Eukaryota</taxon>
        <taxon>Cryptophyceae</taxon>
        <taxon>Cryptomonadales</taxon>
        <taxon>Hemiselmidaceae</taxon>
        <taxon>Hemiselmis</taxon>
    </lineage>
</organism>
<proteinExistence type="predicted"/>
<feature type="region of interest" description="Disordered" evidence="1">
    <location>
        <begin position="64"/>
        <end position="95"/>
    </location>
</feature>
<gene>
    <name evidence="3" type="ORF">HAND00432_LOCUS23379</name>
</gene>
<dbReference type="AlphaFoldDB" id="A0A6U4ZUA0"/>
<feature type="transmembrane region" description="Helical" evidence="2">
    <location>
        <begin position="7"/>
        <end position="26"/>
    </location>
</feature>
<feature type="compositionally biased region" description="Basic and acidic residues" evidence="1">
    <location>
        <begin position="69"/>
        <end position="80"/>
    </location>
</feature>
<feature type="compositionally biased region" description="Polar residues" evidence="1">
    <location>
        <begin position="81"/>
        <end position="95"/>
    </location>
</feature>
<name>A0A6U4ZUA0_HEMAN</name>
<evidence type="ECO:0000313" key="3">
    <source>
        <dbReference type="EMBL" id="CAD8972378.1"/>
    </source>
</evidence>
<accession>A0A6U4ZUA0</accession>
<evidence type="ECO:0000256" key="2">
    <source>
        <dbReference type="SAM" id="Phobius"/>
    </source>
</evidence>